<dbReference type="GO" id="GO:0006633">
    <property type="term" value="P:fatty acid biosynthetic process"/>
    <property type="evidence" value="ECO:0007669"/>
    <property type="project" value="TreeGrafter"/>
</dbReference>
<dbReference type="Gene3D" id="3.90.180.10">
    <property type="entry name" value="Medium-chain alcohol dehydrogenases, catalytic domain"/>
    <property type="match status" value="2"/>
</dbReference>
<dbReference type="InterPro" id="IPR020843">
    <property type="entry name" value="ER"/>
</dbReference>
<gene>
    <name evidence="8" type="ORF">HRG_00507</name>
</gene>
<dbReference type="InterPro" id="IPR013968">
    <property type="entry name" value="PKS_KR"/>
</dbReference>
<dbReference type="GO" id="GO:0044550">
    <property type="term" value="P:secondary metabolite biosynthetic process"/>
    <property type="evidence" value="ECO:0007669"/>
    <property type="project" value="TreeGrafter"/>
</dbReference>
<dbReference type="Pfam" id="PF08659">
    <property type="entry name" value="KR"/>
    <property type="match status" value="1"/>
</dbReference>
<keyword evidence="3" id="KW-0808">Transferase</keyword>
<organism evidence="8 9">
    <name type="scientific">Hirsutella rhossiliensis</name>
    <dbReference type="NCBI Taxonomy" id="111463"/>
    <lineage>
        <taxon>Eukaryota</taxon>
        <taxon>Fungi</taxon>
        <taxon>Dikarya</taxon>
        <taxon>Ascomycota</taxon>
        <taxon>Pezizomycotina</taxon>
        <taxon>Sordariomycetes</taxon>
        <taxon>Hypocreomycetidae</taxon>
        <taxon>Hypocreales</taxon>
        <taxon>Ophiocordycipitaceae</taxon>
        <taxon>Hirsutella</taxon>
    </lineage>
</organism>
<feature type="domain" description="Enoyl reductase (ER)" evidence="7">
    <location>
        <begin position="1"/>
        <end position="181"/>
    </location>
</feature>
<dbReference type="Pfam" id="PF13602">
    <property type="entry name" value="ADH_zinc_N_2"/>
    <property type="match status" value="1"/>
</dbReference>
<reference evidence="8" key="1">
    <citation type="submission" date="2021-09" db="EMBL/GenBank/DDBJ databases">
        <title>A high-quality genome of the endoparasitic fungus Hirsutella rhossiliensis with a comparison of Hirsutella genomes reveals transposable elements contributing to genome size variation.</title>
        <authorList>
            <person name="Lin R."/>
            <person name="Jiao Y."/>
            <person name="Sun X."/>
            <person name="Ling J."/>
            <person name="Xie B."/>
            <person name="Cheng X."/>
        </authorList>
    </citation>
    <scope>NUCLEOTIDE SEQUENCE</scope>
    <source>
        <strain evidence="8">HR02</strain>
    </source>
</reference>
<dbReference type="SUPFAM" id="SSF51735">
    <property type="entry name" value="NAD(P)-binding Rossmann-fold domains"/>
    <property type="match status" value="2"/>
</dbReference>
<evidence type="ECO:0000259" key="6">
    <source>
        <dbReference type="SMART" id="SM00822"/>
    </source>
</evidence>
<dbReference type="AlphaFoldDB" id="A0A9P8SNG8"/>
<evidence type="ECO:0000256" key="2">
    <source>
        <dbReference type="ARBA" id="ARBA00022553"/>
    </source>
</evidence>
<keyword evidence="2" id="KW-0597">Phosphoprotein</keyword>
<dbReference type="InterPro" id="IPR050091">
    <property type="entry name" value="PKS_NRPS_Biosynth_Enz"/>
</dbReference>
<dbReference type="GO" id="GO:0016491">
    <property type="term" value="F:oxidoreductase activity"/>
    <property type="evidence" value="ECO:0007669"/>
    <property type="project" value="UniProtKB-KW"/>
</dbReference>
<evidence type="ECO:0000313" key="8">
    <source>
        <dbReference type="EMBL" id="KAH0967865.1"/>
    </source>
</evidence>
<dbReference type="RefSeq" id="XP_044725378.1">
    <property type="nucleotide sequence ID" value="XM_044858978.1"/>
</dbReference>
<dbReference type="EMBL" id="JAIZPD010000001">
    <property type="protein sequence ID" value="KAH0967865.1"/>
    <property type="molecule type" value="Genomic_DNA"/>
</dbReference>
<dbReference type="Proteomes" id="UP000824596">
    <property type="component" value="Unassembled WGS sequence"/>
</dbReference>
<evidence type="ECO:0000259" key="7">
    <source>
        <dbReference type="SMART" id="SM00829"/>
    </source>
</evidence>
<keyword evidence="1" id="KW-0596">Phosphopantetheine</keyword>
<sequence length="472" mass="51282">MAMDIGCLSTRKVVPGNLVTRTPDGLSLEEAATLPIVYATDIHAVINLGRLKKGQSILVHSACGGAGLAALELCTAPEAEIYVTCVARCGSMMEIGKCDILGHGALALNPFNENRTFHGIGLAGLRQDNPAQVQELMEQCVSYHKQGIIKPIQPIRVLQASQVAEAFRYMQNGLHLGKVLIRLSGEARKLPCTKLRRGPTLSSIGGVLQMAMVLIDCPFQQLGHDAWGSVQNPKVKGTWNLHRALLGTKLDFFVLFSSVAAVWGQPGQANYASANTFLHSFAQYRHSLDLPCSVIDIGVMEGVGYVSQNPAVLKQLRLMGAHTLQEQELLDAMGTSVERGLPWHKASAGHHGGSSNPSQVTIGLRSCRPLCEPSNRVPWKRDIRMSLYRQVESTTVVSSDAGNRRLQDFLSMAEGTPGVLSDEASIKLVTWEIARTLCGFLLQPEENLDITRSLASMGIDSLERWNDQANSQ</sequence>
<evidence type="ECO:0000256" key="5">
    <source>
        <dbReference type="ARBA" id="ARBA00023268"/>
    </source>
</evidence>
<keyword evidence="5" id="KW-0511">Multifunctional enzyme</keyword>
<evidence type="ECO:0000256" key="1">
    <source>
        <dbReference type="ARBA" id="ARBA00022450"/>
    </source>
</evidence>
<dbReference type="SMART" id="SM00829">
    <property type="entry name" value="PKS_ER"/>
    <property type="match status" value="1"/>
</dbReference>
<feature type="domain" description="Ketoreductase" evidence="6">
    <location>
        <begin position="160"/>
        <end position="303"/>
    </location>
</feature>
<dbReference type="CDD" id="cd05195">
    <property type="entry name" value="enoyl_red"/>
    <property type="match status" value="1"/>
</dbReference>
<dbReference type="OrthoDB" id="329835at2759"/>
<comment type="caution">
    <text evidence="8">The sequence shown here is derived from an EMBL/GenBank/DDBJ whole genome shotgun (WGS) entry which is preliminary data.</text>
</comment>
<name>A0A9P8SNG8_9HYPO</name>
<dbReference type="PANTHER" id="PTHR43775">
    <property type="entry name" value="FATTY ACID SYNTHASE"/>
    <property type="match status" value="1"/>
</dbReference>
<dbReference type="InterPro" id="IPR036291">
    <property type="entry name" value="NAD(P)-bd_dom_sf"/>
</dbReference>
<keyword evidence="9" id="KW-1185">Reference proteome</keyword>
<keyword evidence="4" id="KW-0560">Oxidoreductase</keyword>
<dbReference type="GeneID" id="68349636"/>
<proteinExistence type="predicted"/>
<protein>
    <submittedName>
        <fullName evidence="8">KR domain-containing protein</fullName>
    </submittedName>
</protein>
<evidence type="ECO:0000256" key="4">
    <source>
        <dbReference type="ARBA" id="ARBA00023002"/>
    </source>
</evidence>
<dbReference type="SMART" id="SM00822">
    <property type="entry name" value="PKS_KR"/>
    <property type="match status" value="1"/>
</dbReference>
<dbReference type="GO" id="GO:0004312">
    <property type="term" value="F:fatty acid synthase activity"/>
    <property type="evidence" value="ECO:0007669"/>
    <property type="project" value="TreeGrafter"/>
</dbReference>
<dbReference type="InterPro" id="IPR057326">
    <property type="entry name" value="KR_dom"/>
</dbReference>
<evidence type="ECO:0000256" key="3">
    <source>
        <dbReference type="ARBA" id="ARBA00022679"/>
    </source>
</evidence>
<dbReference type="Gene3D" id="3.40.50.720">
    <property type="entry name" value="NAD(P)-binding Rossmann-like Domain"/>
    <property type="match status" value="1"/>
</dbReference>
<accession>A0A9P8SNG8</accession>
<evidence type="ECO:0000313" key="9">
    <source>
        <dbReference type="Proteomes" id="UP000824596"/>
    </source>
</evidence>
<dbReference type="PANTHER" id="PTHR43775:SF49">
    <property type="entry name" value="SYNTHASE, PUTATIVE (JCVI)-RELATED"/>
    <property type="match status" value="1"/>
</dbReference>